<dbReference type="InterPro" id="IPR000008">
    <property type="entry name" value="C2_dom"/>
</dbReference>
<evidence type="ECO:0000313" key="10">
    <source>
        <dbReference type="Proteomes" id="UP001152562"/>
    </source>
</evidence>
<evidence type="ECO:0000313" key="9">
    <source>
        <dbReference type="EMBL" id="CAH4038604.1"/>
    </source>
</evidence>
<dbReference type="InterPro" id="IPR039034">
    <property type="entry name" value="INPP4"/>
</dbReference>
<comment type="pathway">
    <text evidence="1">Signal transduction; phosphatidylinositol signaling pathway.</text>
</comment>
<proteinExistence type="inferred from homology"/>
<dbReference type="InterPro" id="IPR001849">
    <property type="entry name" value="PH_domain"/>
</dbReference>
<evidence type="ECO:0000256" key="5">
    <source>
        <dbReference type="ARBA" id="ARBA00023098"/>
    </source>
</evidence>
<dbReference type="SUPFAM" id="SSF49562">
    <property type="entry name" value="C2 domain (Calcium/lipid-binding domain, CaLB)"/>
    <property type="match status" value="1"/>
</dbReference>
<evidence type="ECO:0000256" key="2">
    <source>
        <dbReference type="ARBA" id="ARBA00006306"/>
    </source>
</evidence>
<dbReference type="EMBL" id="CALOZG010000087">
    <property type="protein sequence ID" value="CAH4038604.1"/>
    <property type="molecule type" value="Genomic_DNA"/>
</dbReference>
<name>A0A9P0TZ99_PIEBR</name>
<feature type="region of interest" description="Disordered" evidence="6">
    <location>
        <begin position="620"/>
        <end position="642"/>
    </location>
</feature>
<gene>
    <name evidence="9" type="ORF">PIBRA_LOCUS14136</name>
</gene>
<dbReference type="SMART" id="SM00233">
    <property type="entry name" value="PH"/>
    <property type="match status" value="1"/>
</dbReference>
<dbReference type="EC" id="3.1.3.66" evidence="3"/>
<comment type="similarity">
    <text evidence="2">Belongs to the inositol 3,4-bisphosphate 4-phosphatase family.</text>
</comment>
<keyword evidence="5" id="KW-0443">Lipid metabolism</keyword>
<protein>
    <recommendedName>
        <fullName evidence="3">phosphatidylinositol-3,4-bisphosphate 4-phosphatase</fullName>
        <ecNumber evidence="3">3.1.3.66</ecNumber>
    </recommendedName>
</protein>
<evidence type="ECO:0000259" key="7">
    <source>
        <dbReference type="PROSITE" id="PS50003"/>
    </source>
</evidence>
<dbReference type="InterPro" id="IPR011993">
    <property type="entry name" value="PH-like_dom_sf"/>
</dbReference>
<dbReference type="Gene3D" id="2.30.29.30">
    <property type="entry name" value="Pleckstrin-homology domain (PH domain)/Phosphotyrosine-binding domain (PTB)"/>
    <property type="match status" value="1"/>
</dbReference>
<dbReference type="GO" id="GO:0005737">
    <property type="term" value="C:cytoplasm"/>
    <property type="evidence" value="ECO:0007669"/>
    <property type="project" value="TreeGrafter"/>
</dbReference>
<evidence type="ECO:0000259" key="8">
    <source>
        <dbReference type="PROSITE" id="PS50004"/>
    </source>
</evidence>
<keyword evidence="10" id="KW-1185">Reference proteome</keyword>
<dbReference type="GO" id="GO:0016316">
    <property type="term" value="F:phosphatidylinositol-3,4-bisphosphate 4-phosphatase activity"/>
    <property type="evidence" value="ECO:0007669"/>
    <property type="project" value="UniProtKB-EC"/>
</dbReference>
<evidence type="ECO:0000256" key="3">
    <source>
        <dbReference type="ARBA" id="ARBA00013037"/>
    </source>
</evidence>
<dbReference type="PANTHER" id="PTHR12187">
    <property type="entry name" value="AGAP000124-PA"/>
    <property type="match status" value="1"/>
</dbReference>
<accession>A0A9P0TZ99</accession>
<dbReference type="AlphaFoldDB" id="A0A9P0TZ99"/>
<sequence>MRYNKQVLASIASQTTQNFEREGVIVMKEKQDGFFRRSEAYSIRWFRLRGNLLFYLKGSEPWYEPIGVIVLGRHVIKVQACDENGHWPFQIVWENGVCYRLATFQESERTLWIKSLEMASYDAINTQIVELREKLNKVRPVIDVSRYRAQKGIILDMNEVPLCELALSCDNLLCDAYGRPPTPLIVVYLGFSKDLCVKYGSTEIVDSCSNPCFSKTVLFRACDGINGKAIVRLVVYDVKEKVSEVTVPMGYTSLQLSTIQESQRLRVALKTRDNKTVGFVTINGWSLEASCTGNSPCHTNDRNCLDIPQKIQCHRRSQSLPPRLGLKLKFPAYGSMIKQNFVNSHQVTYKFHSGLGGDINVHEIMAEPKLCYQLPIQLLDIFIQREKELLGELLSIGDMCGNWQNKQLDLSSINVSLLKHYCHSKRCLQQAEHAYFKASCKKDDSSLEFAPVNLHLQRMWVHNDTLNKTGYHDIITVGAFAAHSHKSERTGGLIRLVQQVKDINSTKAALHSAASNRIQSEYDSVMTLRNFRDEIVTDMDRIIVLIQAKQYIEARHITEVIKTKTRSMLTLWEPGVIEESLAIIGWPKQNCTSENPTITTILQLTEQLSMFGTNSDCDTFDASSSSSSKETTPTVETPSLSSSVPNVCQNRLISKESIKNILDASDLKFDNDYFNSEERKNLNHSFRSVRSPVKTRMNDLNSFDSNRPRHGSLRHDFKNTSLEQISYRSLVENLSGSDKWKTAKRETTLPSIGPIDSSTRENNLAYLQSFGVDFETCLATVVEAVIKIIDTDKEPQEDELDSLRSLTEDFKVKAESLTHWARISHAALRLRCESPIWARNNAALQTRRDTCFSQALTTVTTGLLCWFNSVSHETVVKLLTSELGPLCGFEGLLSLYSTEKAMWGDMVVAVEDLQTVLFKLNKVGHSMTAMPQVSGSRGNLTVNIPISDALYSKFTKKEHLNFTITAVFFNIGINEKATLAEALGETTPQYQSNNDNLDRLNKYYYKYTKIFPVDYLGANRTSSRIKPLEEVMENLKKEVHNKVPKNVEVLHLAALATRHMNGIRFTSCKSAKDRTGMSVTYEQCSILSTEYHLAEHEMKKALNIMRSEGCRRENTYKNIGVKKYAFTKKQVMALPKEYRPPTGTYGSTQT</sequence>
<dbReference type="PROSITE" id="PS50004">
    <property type="entry name" value="C2"/>
    <property type="match status" value="1"/>
</dbReference>
<evidence type="ECO:0000256" key="1">
    <source>
        <dbReference type="ARBA" id="ARBA00004847"/>
    </source>
</evidence>
<dbReference type="OrthoDB" id="159395at2759"/>
<comment type="caution">
    <text evidence="9">The sequence shown here is derived from an EMBL/GenBank/DDBJ whole genome shotgun (WGS) entry which is preliminary data.</text>
</comment>
<feature type="domain" description="C2" evidence="8">
    <location>
        <begin position="145"/>
        <end position="269"/>
    </location>
</feature>
<dbReference type="PROSITE" id="PS50003">
    <property type="entry name" value="PH_DOMAIN"/>
    <property type="match status" value="1"/>
</dbReference>
<dbReference type="InterPro" id="IPR035892">
    <property type="entry name" value="C2_domain_sf"/>
</dbReference>
<dbReference type="Pfam" id="PF00169">
    <property type="entry name" value="PH"/>
    <property type="match status" value="1"/>
</dbReference>
<feature type="compositionally biased region" description="Polar residues" evidence="6">
    <location>
        <begin position="629"/>
        <end position="642"/>
    </location>
</feature>
<organism evidence="9 10">
    <name type="scientific">Pieris brassicae</name>
    <name type="common">White butterfly</name>
    <name type="synonym">Large white butterfly</name>
    <dbReference type="NCBI Taxonomy" id="7116"/>
    <lineage>
        <taxon>Eukaryota</taxon>
        <taxon>Metazoa</taxon>
        <taxon>Ecdysozoa</taxon>
        <taxon>Arthropoda</taxon>
        <taxon>Hexapoda</taxon>
        <taxon>Insecta</taxon>
        <taxon>Pterygota</taxon>
        <taxon>Neoptera</taxon>
        <taxon>Endopterygota</taxon>
        <taxon>Lepidoptera</taxon>
        <taxon>Glossata</taxon>
        <taxon>Ditrysia</taxon>
        <taxon>Papilionoidea</taxon>
        <taxon>Pieridae</taxon>
        <taxon>Pierinae</taxon>
        <taxon>Pieris</taxon>
    </lineage>
</organism>
<reference evidence="9" key="1">
    <citation type="submission" date="2022-05" db="EMBL/GenBank/DDBJ databases">
        <authorList>
            <person name="Okamura Y."/>
        </authorList>
    </citation>
    <scope>NUCLEOTIDE SEQUENCE</scope>
</reference>
<keyword evidence="4" id="KW-0378">Hydrolase</keyword>
<dbReference type="Proteomes" id="UP001152562">
    <property type="component" value="Unassembled WGS sequence"/>
</dbReference>
<dbReference type="PANTHER" id="PTHR12187:SF11">
    <property type="entry name" value="PHOSPHATIDYLINOSITOL-3,4-BISPHOSPHATE 4-PHOSPHATASE"/>
    <property type="match status" value="1"/>
</dbReference>
<evidence type="ECO:0000256" key="4">
    <source>
        <dbReference type="ARBA" id="ARBA00022801"/>
    </source>
</evidence>
<feature type="domain" description="PH" evidence="7">
    <location>
        <begin position="18"/>
        <end position="121"/>
    </location>
</feature>
<evidence type="ECO:0000256" key="6">
    <source>
        <dbReference type="SAM" id="MobiDB-lite"/>
    </source>
</evidence>
<dbReference type="SUPFAM" id="SSF50729">
    <property type="entry name" value="PH domain-like"/>
    <property type="match status" value="1"/>
</dbReference>